<dbReference type="GO" id="GO:0004252">
    <property type="term" value="F:serine-type endopeptidase activity"/>
    <property type="evidence" value="ECO:0007669"/>
    <property type="project" value="InterPro"/>
</dbReference>
<keyword evidence="9" id="KW-0496">Mitochondrion</keyword>
<reference evidence="12" key="1">
    <citation type="journal article" date="2012" name="Nature">
        <title>The oyster genome reveals stress adaptation and complexity of shell formation.</title>
        <authorList>
            <person name="Zhang G."/>
            <person name="Fang X."/>
            <person name="Guo X."/>
            <person name="Li L."/>
            <person name="Luo R."/>
            <person name="Xu F."/>
            <person name="Yang P."/>
            <person name="Zhang L."/>
            <person name="Wang X."/>
            <person name="Qi H."/>
            <person name="Xiong Z."/>
            <person name="Que H."/>
            <person name="Xie Y."/>
            <person name="Holland P.W."/>
            <person name="Paps J."/>
            <person name="Zhu Y."/>
            <person name="Wu F."/>
            <person name="Chen Y."/>
            <person name="Wang J."/>
            <person name="Peng C."/>
            <person name="Meng J."/>
            <person name="Yang L."/>
            <person name="Liu J."/>
            <person name="Wen B."/>
            <person name="Zhang N."/>
            <person name="Huang Z."/>
            <person name="Zhu Q."/>
            <person name="Feng Y."/>
            <person name="Mount A."/>
            <person name="Hedgecock D."/>
            <person name="Xu Z."/>
            <person name="Liu Y."/>
            <person name="Domazet-Loso T."/>
            <person name="Du Y."/>
            <person name="Sun X."/>
            <person name="Zhang S."/>
            <person name="Liu B."/>
            <person name="Cheng P."/>
            <person name="Jiang X."/>
            <person name="Li J."/>
            <person name="Fan D."/>
            <person name="Wang W."/>
            <person name="Fu W."/>
            <person name="Wang T."/>
            <person name="Wang B."/>
            <person name="Zhang J."/>
            <person name="Peng Z."/>
            <person name="Li Y."/>
            <person name="Li N."/>
            <person name="Wang J."/>
            <person name="Chen M."/>
            <person name="He Y."/>
            <person name="Tan F."/>
            <person name="Song X."/>
            <person name="Zheng Q."/>
            <person name="Huang R."/>
            <person name="Yang H."/>
            <person name="Du X."/>
            <person name="Chen L."/>
            <person name="Yang M."/>
            <person name="Gaffney P.M."/>
            <person name="Wang S."/>
            <person name="Luo L."/>
            <person name="She Z."/>
            <person name="Ming Y."/>
            <person name="Huang W."/>
            <person name="Zhang S."/>
            <person name="Huang B."/>
            <person name="Zhang Y."/>
            <person name="Qu T."/>
            <person name="Ni P."/>
            <person name="Miao G."/>
            <person name="Wang J."/>
            <person name="Wang Q."/>
            <person name="Steinberg C.E."/>
            <person name="Wang H."/>
            <person name="Li N."/>
            <person name="Qian L."/>
            <person name="Zhang G."/>
            <person name="Li Y."/>
            <person name="Yang H."/>
            <person name="Liu X."/>
            <person name="Wang J."/>
            <person name="Yin Y."/>
            <person name="Wang J."/>
        </authorList>
    </citation>
    <scope>NUCLEOTIDE SEQUENCE [LARGE SCALE GENOMIC DNA]</scope>
    <source>
        <strain evidence="12">05x7-T-G4-1.051#20</strain>
    </source>
</reference>
<dbReference type="InParanoid" id="K1QRP6"/>
<dbReference type="GO" id="GO:0042720">
    <property type="term" value="C:mitochondrial inner membrane peptidase complex"/>
    <property type="evidence" value="ECO:0007669"/>
    <property type="project" value="InterPro"/>
</dbReference>
<evidence type="ECO:0000256" key="4">
    <source>
        <dbReference type="ARBA" id="ARBA00022670"/>
    </source>
</evidence>
<keyword evidence="5" id="KW-0812">Transmembrane</keyword>
<evidence type="ECO:0000256" key="3">
    <source>
        <dbReference type="ARBA" id="ARBA00011805"/>
    </source>
</evidence>
<dbReference type="NCBIfam" id="TIGR02227">
    <property type="entry name" value="sigpep_I_bact"/>
    <property type="match status" value="1"/>
</dbReference>
<dbReference type="GO" id="GO:0006465">
    <property type="term" value="P:signal peptide processing"/>
    <property type="evidence" value="ECO:0007669"/>
    <property type="project" value="InterPro"/>
</dbReference>
<dbReference type="GO" id="GO:0006627">
    <property type="term" value="P:protein processing involved in protein targeting to mitochondrion"/>
    <property type="evidence" value="ECO:0007669"/>
    <property type="project" value="InterPro"/>
</dbReference>
<dbReference type="PANTHER" id="PTHR46041">
    <property type="entry name" value="MITOCHONDRIAL INNER MEMBRANE PROTEASE SUBUNIT 2"/>
    <property type="match status" value="1"/>
</dbReference>
<keyword evidence="7" id="KW-0378">Hydrolase</keyword>
<gene>
    <name evidence="12" type="ORF">CGI_10017216</name>
</gene>
<evidence type="ECO:0000256" key="6">
    <source>
        <dbReference type="ARBA" id="ARBA00022792"/>
    </source>
</evidence>
<evidence type="ECO:0000256" key="2">
    <source>
        <dbReference type="ARBA" id="ARBA00007066"/>
    </source>
</evidence>
<dbReference type="Pfam" id="PF10502">
    <property type="entry name" value="Peptidase_S26"/>
    <property type="match status" value="1"/>
</dbReference>
<dbReference type="InterPro" id="IPR000223">
    <property type="entry name" value="Pept_S26A_signal_pept_1"/>
</dbReference>
<dbReference type="MEROPS" id="S26.012"/>
<dbReference type="AlphaFoldDB" id="K1QRP6"/>
<evidence type="ECO:0000256" key="10">
    <source>
        <dbReference type="ARBA" id="ARBA00023136"/>
    </source>
</evidence>
<feature type="domain" description="Peptidase S26" evidence="11">
    <location>
        <begin position="20"/>
        <end position="165"/>
    </location>
</feature>
<dbReference type="OrthoDB" id="9996127at2759"/>
<dbReference type="Gene3D" id="2.10.109.10">
    <property type="entry name" value="Umud Fragment, subunit A"/>
    <property type="match status" value="1"/>
</dbReference>
<dbReference type="PANTHER" id="PTHR46041:SF2">
    <property type="entry name" value="MITOCHONDRIAL INNER MEMBRANE PROTEASE SUBUNIT 2"/>
    <property type="match status" value="1"/>
</dbReference>
<evidence type="ECO:0000256" key="8">
    <source>
        <dbReference type="ARBA" id="ARBA00022989"/>
    </source>
</evidence>
<keyword evidence="10" id="KW-0472">Membrane</keyword>
<comment type="similarity">
    <text evidence="2">Belongs to the peptidase S26 family. IMP2 subfamily.</text>
</comment>
<keyword evidence="8" id="KW-1133">Transmembrane helix</keyword>
<evidence type="ECO:0000256" key="1">
    <source>
        <dbReference type="ARBA" id="ARBA00004434"/>
    </source>
</evidence>
<dbReference type="EMBL" id="JH818493">
    <property type="protein sequence ID" value="EKC39577.1"/>
    <property type="molecule type" value="Genomic_DNA"/>
</dbReference>
<dbReference type="FunCoup" id="K1QRP6">
    <property type="interactions" value="511"/>
</dbReference>
<sequence length="191" mass="21386">MRETLIKAGKVCLGVVMTTIPGMYAFREAVGYVARVDGISMQETLNPSDSKGHDYVFLSKSNSLLKKGNLRHGDIVSIKSPRHPATYIIKRVVGLEGDIVQIPENTKINPQWDNPKGVLNYSKRTIQVPKGHCWVEGDNARLSQDSRFYGPISLGLITAKATHVVYPRWKRLESVDVSDGRVIKEQERLNI</sequence>
<protein>
    <submittedName>
        <fullName evidence="12">Mitochondrial inner membrane protease subunit 2</fullName>
    </submittedName>
</protein>
<dbReference type="HOGENOM" id="CLU_028723_4_1_1"/>
<evidence type="ECO:0000256" key="7">
    <source>
        <dbReference type="ARBA" id="ARBA00022801"/>
    </source>
</evidence>
<proteinExistence type="inferred from homology"/>
<dbReference type="PRINTS" id="PR00727">
    <property type="entry name" value="LEADERPTASE"/>
</dbReference>
<dbReference type="SUPFAM" id="SSF51306">
    <property type="entry name" value="LexA/Signal peptidase"/>
    <property type="match status" value="1"/>
</dbReference>
<organism evidence="12">
    <name type="scientific">Magallana gigas</name>
    <name type="common">Pacific oyster</name>
    <name type="synonym">Crassostrea gigas</name>
    <dbReference type="NCBI Taxonomy" id="29159"/>
    <lineage>
        <taxon>Eukaryota</taxon>
        <taxon>Metazoa</taxon>
        <taxon>Spiralia</taxon>
        <taxon>Lophotrochozoa</taxon>
        <taxon>Mollusca</taxon>
        <taxon>Bivalvia</taxon>
        <taxon>Autobranchia</taxon>
        <taxon>Pteriomorphia</taxon>
        <taxon>Ostreida</taxon>
        <taxon>Ostreoidea</taxon>
        <taxon>Ostreidae</taxon>
        <taxon>Magallana</taxon>
    </lineage>
</organism>
<evidence type="ECO:0000256" key="9">
    <source>
        <dbReference type="ARBA" id="ARBA00023128"/>
    </source>
</evidence>
<comment type="subcellular location">
    <subcellularLocation>
        <location evidence="1">Mitochondrion inner membrane</location>
        <topology evidence="1">Single-pass membrane protein</topology>
    </subcellularLocation>
</comment>
<evidence type="ECO:0000313" key="12">
    <source>
        <dbReference type="EMBL" id="EKC39577.1"/>
    </source>
</evidence>
<dbReference type="InterPro" id="IPR036286">
    <property type="entry name" value="LexA/Signal_pep-like_sf"/>
</dbReference>
<evidence type="ECO:0000259" key="11">
    <source>
        <dbReference type="Pfam" id="PF10502"/>
    </source>
</evidence>
<name>K1QRP6_MAGGI</name>
<keyword evidence="6" id="KW-0999">Mitochondrion inner membrane</keyword>
<evidence type="ECO:0000256" key="5">
    <source>
        <dbReference type="ARBA" id="ARBA00022692"/>
    </source>
</evidence>
<dbReference type="InterPro" id="IPR037730">
    <property type="entry name" value="IMP2"/>
</dbReference>
<accession>K1QRP6</accession>
<dbReference type="CDD" id="cd06530">
    <property type="entry name" value="S26_SPase_I"/>
    <property type="match status" value="1"/>
</dbReference>
<comment type="subunit">
    <text evidence="3">Heterodimer of 2 subunits, IMMPL1 and IMMPL2.</text>
</comment>
<keyword evidence="4 12" id="KW-0645">Protease</keyword>
<dbReference type="InterPro" id="IPR019533">
    <property type="entry name" value="Peptidase_S26"/>
</dbReference>